<dbReference type="InterPro" id="IPR013099">
    <property type="entry name" value="K_chnl_dom"/>
</dbReference>
<dbReference type="GO" id="GO:0003824">
    <property type="term" value="F:catalytic activity"/>
    <property type="evidence" value="ECO:0007669"/>
    <property type="project" value="InterPro"/>
</dbReference>
<comment type="caution">
    <text evidence="5">The sequence shown here is derived from an EMBL/GenBank/DDBJ whole genome shotgun (WGS) entry which is preliminary data.</text>
</comment>
<evidence type="ECO:0000313" key="6">
    <source>
        <dbReference type="Proteomes" id="UP000037460"/>
    </source>
</evidence>
<dbReference type="InterPro" id="IPR003673">
    <property type="entry name" value="CoA-Trfase_fam_III"/>
</dbReference>
<evidence type="ECO:0000313" key="5">
    <source>
        <dbReference type="EMBL" id="KOO25993.1"/>
    </source>
</evidence>
<gene>
    <name evidence="5" type="ORF">Ctob_000252</name>
</gene>
<feature type="transmembrane region" description="Helical" evidence="3">
    <location>
        <begin position="44"/>
        <end position="62"/>
    </location>
</feature>
<keyword evidence="6" id="KW-1185">Reference proteome</keyword>
<dbReference type="SUPFAM" id="SSF81324">
    <property type="entry name" value="Voltage-gated potassium channels"/>
    <property type="match status" value="1"/>
</dbReference>
<dbReference type="Proteomes" id="UP000037460">
    <property type="component" value="Unassembled WGS sequence"/>
</dbReference>
<dbReference type="EMBL" id="JWZX01002904">
    <property type="protein sequence ID" value="KOO25993.1"/>
    <property type="molecule type" value="Genomic_DNA"/>
</dbReference>
<organism evidence="5 6">
    <name type="scientific">Chrysochromulina tobinii</name>
    <dbReference type="NCBI Taxonomy" id="1460289"/>
    <lineage>
        <taxon>Eukaryota</taxon>
        <taxon>Haptista</taxon>
        <taxon>Haptophyta</taxon>
        <taxon>Prymnesiophyceae</taxon>
        <taxon>Prymnesiales</taxon>
        <taxon>Chrysochromulinaceae</taxon>
        <taxon>Chrysochromulina</taxon>
    </lineage>
</organism>
<protein>
    <submittedName>
        <fullName evidence="5">L-carnitine dehydratase bile acid-inducible protein f</fullName>
    </submittedName>
</protein>
<dbReference type="Gene3D" id="3.40.50.10540">
    <property type="entry name" value="Crotonobetainyl-coa:carnitine coa-transferase, domain 1"/>
    <property type="match status" value="1"/>
</dbReference>
<evidence type="ECO:0000256" key="1">
    <source>
        <dbReference type="ARBA" id="ARBA00008383"/>
    </source>
</evidence>
<dbReference type="OrthoDB" id="2308815at2759"/>
<comment type="similarity">
    <text evidence="1">Belongs to the CoA-transferase III family.</text>
</comment>
<keyword evidence="3" id="KW-0812">Transmembrane</keyword>
<keyword evidence="3" id="KW-0472">Membrane</keyword>
<evidence type="ECO:0000259" key="4">
    <source>
        <dbReference type="Pfam" id="PF07885"/>
    </source>
</evidence>
<feature type="domain" description="Potassium channel" evidence="4">
    <location>
        <begin position="5"/>
        <end position="68"/>
    </location>
</feature>
<accession>A0A0M0JIF6</accession>
<evidence type="ECO:0000256" key="2">
    <source>
        <dbReference type="SAM" id="MobiDB-lite"/>
    </source>
</evidence>
<dbReference type="PANTHER" id="PTHR48229">
    <property type="entry name" value="CAIB/BAIF FAMILY ENZYME (AFU_ORTHOLOGUE AFUA_1G05360)-RELATED"/>
    <property type="match status" value="1"/>
</dbReference>
<sequence length="732" mass="78796">MSAIFFFGDAEEGEMAPLEAIYFAVVTMSTVGYGDYAPSQDTPYGMVATVFLILVGIIFVFAEISKLVTIRSVVPLAAGCVATLAAAYVFRKRSKALPPAAAGVEDFRVVKKLGPFESFGDLLQRFQCWIKLLREYPKLVSVFEEHKANGWFNYGTPPERFDALLSHVATKVLLGLRKHRRFKSSLEFEADHAILPTYLPIEEGAAAAIGAVSLAAAELFELRTGRAQRCVVSQSGAGLTTAQYLFVYVQPSGKWGGLHGFDGTMAAEGTVKPQRKAYECSDGRWIFLHGGFPKLKKGLTDFLQCECTVPAMSAACKKWTADELETAMQLESEMQAKGLAATKCRTPAEWRACEQGKAVKDLPPIVMEPLRYLEDARDGASISAAPRLLPSKAARPLSDVLVLDFSHVIASPVVGRTLADHGATVLKIISHERPRREMFDCETNHGKRTLVLELSTAEGKQRLWDLLKVADVVIDGFANAALARRGFPIDEVLLRNPHLIYLDLTCFGHVGPLANGKGFQQNANFAAGVAGIEDEELLGYQLVSQHAIYAFNRRLLALAGSRLPPAAKAIVGGVTVDAGSRVVLGAFFRPTLGIGIARLGGGAAISLSARSSLCLDGEIDISHLELDGALTIRAVPGARVTVRQLRVVNDGQALRELTSDELGSAQISETISEIARLRGYELVPPGESAGRVFNFVAPGDFLIDEEWAPEAAPSEAPAATAEGAPSTALGKE</sequence>
<keyword evidence="3" id="KW-1133">Transmembrane helix</keyword>
<feature type="region of interest" description="Disordered" evidence="2">
    <location>
        <begin position="708"/>
        <end position="732"/>
    </location>
</feature>
<feature type="compositionally biased region" description="Low complexity" evidence="2">
    <location>
        <begin position="709"/>
        <end position="732"/>
    </location>
</feature>
<dbReference type="Gene3D" id="1.10.287.70">
    <property type="match status" value="1"/>
</dbReference>
<dbReference type="Pfam" id="PF02515">
    <property type="entry name" value="CoA_transf_3"/>
    <property type="match status" value="1"/>
</dbReference>
<dbReference type="Gene3D" id="2.160.10.30">
    <property type="match status" value="1"/>
</dbReference>
<dbReference type="InterPro" id="IPR023606">
    <property type="entry name" value="CoA-Trfase_III_dom_1_sf"/>
</dbReference>
<dbReference type="SUPFAM" id="SSF89796">
    <property type="entry name" value="CoA-transferase family III (CaiB/BaiF)"/>
    <property type="match status" value="2"/>
</dbReference>
<dbReference type="InterPro" id="IPR052985">
    <property type="entry name" value="CoA-trans_III_biosynth/detox"/>
</dbReference>
<dbReference type="AlphaFoldDB" id="A0A0M0JIF6"/>
<evidence type="ECO:0000256" key="3">
    <source>
        <dbReference type="SAM" id="Phobius"/>
    </source>
</evidence>
<proteinExistence type="inferred from homology"/>
<feature type="transmembrane region" description="Helical" evidence="3">
    <location>
        <begin position="68"/>
        <end position="90"/>
    </location>
</feature>
<name>A0A0M0JIF6_9EUKA</name>
<dbReference type="Pfam" id="PF07885">
    <property type="entry name" value="Ion_trans_2"/>
    <property type="match status" value="1"/>
</dbReference>
<reference evidence="6" key="1">
    <citation type="journal article" date="2015" name="PLoS Genet.">
        <title>Genome Sequence and Transcriptome Analyses of Chrysochromulina tobin: Metabolic Tools for Enhanced Algal Fitness in the Prominent Order Prymnesiales (Haptophyceae).</title>
        <authorList>
            <person name="Hovde B.T."/>
            <person name="Deodato C.R."/>
            <person name="Hunsperger H.M."/>
            <person name="Ryken S.A."/>
            <person name="Yost W."/>
            <person name="Jha R.K."/>
            <person name="Patterson J."/>
            <person name="Monnat R.J. Jr."/>
            <person name="Barlow S.B."/>
            <person name="Starkenburg S.R."/>
            <person name="Cattolico R.A."/>
        </authorList>
    </citation>
    <scope>NUCLEOTIDE SEQUENCE</scope>
    <source>
        <strain evidence="6">CCMP291</strain>
    </source>
</reference>
<dbReference type="PANTHER" id="PTHR48229:SF1">
    <property type="entry name" value="ALPHA METHYLACYL-COA RACEMASE-RELATED"/>
    <property type="match status" value="1"/>
</dbReference>